<dbReference type="InterPro" id="IPR010093">
    <property type="entry name" value="SinI_DNA-bd"/>
</dbReference>
<accession>A0A6J4RS69</accession>
<organism evidence="2">
    <name type="scientific">uncultured Solirubrobacteraceae bacterium</name>
    <dbReference type="NCBI Taxonomy" id="1162706"/>
    <lineage>
        <taxon>Bacteria</taxon>
        <taxon>Bacillati</taxon>
        <taxon>Actinomycetota</taxon>
        <taxon>Thermoleophilia</taxon>
        <taxon>Solirubrobacterales</taxon>
        <taxon>Solirubrobacteraceae</taxon>
        <taxon>environmental samples</taxon>
    </lineage>
</organism>
<evidence type="ECO:0000313" key="2">
    <source>
        <dbReference type="EMBL" id="CAA9476501.1"/>
    </source>
</evidence>
<dbReference type="GO" id="GO:0003677">
    <property type="term" value="F:DNA binding"/>
    <property type="evidence" value="ECO:0007669"/>
    <property type="project" value="InterPro"/>
</dbReference>
<gene>
    <name evidence="2" type="ORF">AVDCRST_MAG53-335</name>
</gene>
<name>A0A6J4RS69_9ACTN</name>
<feature type="domain" description="Helix-turn-helix" evidence="1">
    <location>
        <begin position="35"/>
        <end position="82"/>
    </location>
</feature>
<dbReference type="EMBL" id="CADCVR010000014">
    <property type="protein sequence ID" value="CAA9476501.1"/>
    <property type="molecule type" value="Genomic_DNA"/>
</dbReference>
<dbReference type="InterPro" id="IPR041657">
    <property type="entry name" value="HTH_17"/>
</dbReference>
<evidence type="ECO:0000259" key="1">
    <source>
        <dbReference type="Pfam" id="PF12728"/>
    </source>
</evidence>
<dbReference type="AlphaFoldDB" id="A0A6J4RS69"/>
<dbReference type="InterPro" id="IPR036388">
    <property type="entry name" value="WH-like_DNA-bd_sf"/>
</dbReference>
<dbReference type="Gene3D" id="1.10.10.10">
    <property type="entry name" value="Winged helix-like DNA-binding domain superfamily/Winged helix DNA-binding domain"/>
    <property type="match status" value="1"/>
</dbReference>
<protein>
    <recommendedName>
        <fullName evidence="1">Helix-turn-helix domain-containing protein</fullName>
    </recommendedName>
</protein>
<dbReference type="SUPFAM" id="SSF46955">
    <property type="entry name" value="Putative DNA-binding domain"/>
    <property type="match status" value="1"/>
</dbReference>
<dbReference type="NCBIfam" id="TIGR01764">
    <property type="entry name" value="excise"/>
    <property type="match status" value="1"/>
</dbReference>
<proteinExistence type="predicted"/>
<reference evidence="2" key="1">
    <citation type="submission" date="2020-02" db="EMBL/GenBank/DDBJ databases">
        <authorList>
            <person name="Meier V. D."/>
        </authorList>
    </citation>
    <scope>NUCLEOTIDE SEQUENCE</scope>
    <source>
        <strain evidence="2">AVDCRST_MAG53</strain>
    </source>
</reference>
<sequence>MFCDLRDMTVMGAARQVNESRTRVGHPASPGRLALSKRETAEALGVSVDFLEEHVMHELRVVRCGRRRLIPVSEVERWLDENAMRALDADRHLGR</sequence>
<dbReference type="Pfam" id="PF12728">
    <property type="entry name" value="HTH_17"/>
    <property type="match status" value="1"/>
</dbReference>
<dbReference type="InterPro" id="IPR009061">
    <property type="entry name" value="DNA-bd_dom_put_sf"/>
</dbReference>